<dbReference type="GO" id="GO:0005524">
    <property type="term" value="F:ATP binding"/>
    <property type="evidence" value="ECO:0007669"/>
    <property type="project" value="UniProtKB-KW"/>
</dbReference>
<dbReference type="Pfam" id="PF00005">
    <property type="entry name" value="ABC_tran"/>
    <property type="match status" value="2"/>
</dbReference>
<dbReference type="InterPro" id="IPR003439">
    <property type="entry name" value="ABC_transporter-like_ATP-bd"/>
</dbReference>
<dbReference type="Gene3D" id="3.40.50.300">
    <property type="entry name" value="P-loop containing nucleotide triphosphate hydrolases"/>
    <property type="match status" value="2"/>
</dbReference>
<dbReference type="InterPro" id="IPR017871">
    <property type="entry name" value="ABC_transporter-like_CS"/>
</dbReference>
<dbReference type="SUPFAM" id="SSF52540">
    <property type="entry name" value="P-loop containing nucleoside triphosphate hydrolases"/>
    <property type="match status" value="2"/>
</dbReference>
<feature type="domain" description="ABC transporter" evidence="5">
    <location>
        <begin position="4"/>
        <end position="215"/>
    </location>
</feature>
<feature type="domain" description="ABC transporter" evidence="5">
    <location>
        <begin position="309"/>
        <end position="497"/>
    </location>
</feature>
<protein>
    <recommendedName>
        <fullName evidence="5">ABC transporter domain-containing protein</fullName>
    </recommendedName>
</protein>
<sequence length="499" mass="57415">MADIKVKNLTFAYDGQLTPLFKKVNLNIGLDWKLGLLGRNGQGKTTFLKLLLGELVPNDGQIERQTTFQYFPLKINHPSYPTIMAIQDNYPIEEWELKKELSKMCSNSDELIWRPYAELSGGEQTKVQLATLFKNDDVFPLIDEPTNHLDGESRKQVADYLKHKKQGFIVVSHDVAFLNQIIDHVLSIERNTILQFHGNYDTYKVEKENQDQNYLEENQKLKNEITRLRETAREKKNWAVQREKDNYGNPHVKGSGGTGHSGFTSARAKRSMKRSKAIQKRIDQEIKQKQALFNNIIETSPLTINYIPSRKDEVLSFKDFQLRYGSPLFAPVTFTLKRNEQLIITGQNGIGKSTLFKFILNLVQMNSTGDFRVNAHVQISYLSQSVKLNGTIAQLADQNGLNLNEILNLLRKLGMPREVFDLPIEQMSKGQQKKVALAKSLVEPANLYLWDEPLNYLDIENQQQILTLIKEKSPTMLIIEHDQKFIDSFDPQFIKCLKR</sequence>
<dbReference type="PROSITE" id="PS00211">
    <property type="entry name" value="ABC_TRANSPORTER_1"/>
    <property type="match status" value="2"/>
</dbReference>
<dbReference type="EMBL" id="LVKI01000019">
    <property type="protein sequence ID" value="OAQ07972.1"/>
    <property type="molecule type" value="Genomic_DNA"/>
</dbReference>
<gene>
    <name evidence="6" type="ORF">A3O14_05010</name>
</gene>
<dbReference type="InterPro" id="IPR003593">
    <property type="entry name" value="AAA+_ATPase"/>
</dbReference>
<dbReference type="RefSeq" id="WP_064208738.1">
    <property type="nucleotide sequence ID" value="NZ_LVKC01000005.1"/>
</dbReference>
<dbReference type="InterPro" id="IPR027417">
    <property type="entry name" value="P-loop_NTPase"/>
</dbReference>
<feature type="region of interest" description="Disordered" evidence="4">
    <location>
        <begin position="245"/>
        <end position="270"/>
    </location>
</feature>
<evidence type="ECO:0000256" key="3">
    <source>
        <dbReference type="SAM" id="Coils"/>
    </source>
</evidence>
<dbReference type="PANTHER" id="PTHR42855">
    <property type="entry name" value="ABC TRANSPORTER ATP-BINDING SUBUNIT"/>
    <property type="match status" value="1"/>
</dbReference>
<dbReference type="OrthoDB" id="9762369at2"/>
<comment type="caution">
    <text evidence="6">The sequence shown here is derived from an EMBL/GenBank/DDBJ whole genome shotgun (WGS) entry which is preliminary data.</text>
</comment>
<dbReference type="GO" id="GO:0016887">
    <property type="term" value="F:ATP hydrolysis activity"/>
    <property type="evidence" value="ECO:0007669"/>
    <property type="project" value="InterPro"/>
</dbReference>
<name>A0A179CAT9_9LACO</name>
<keyword evidence="3" id="KW-0175">Coiled coil</keyword>
<proteinExistence type="predicted"/>
<keyword evidence="1" id="KW-0547">Nucleotide-binding</keyword>
<evidence type="ECO:0000259" key="5">
    <source>
        <dbReference type="PROSITE" id="PS50893"/>
    </source>
</evidence>
<evidence type="ECO:0000256" key="2">
    <source>
        <dbReference type="ARBA" id="ARBA00022840"/>
    </source>
</evidence>
<dbReference type="Proteomes" id="UP000078520">
    <property type="component" value="Unassembled WGS sequence"/>
</dbReference>
<evidence type="ECO:0000313" key="6">
    <source>
        <dbReference type="EMBL" id="OAQ07972.1"/>
    </source>
</evidence>
<organism evidence="6 7">
    <name type="scientific">Ligilactobacillus aviarius</name>
    <dbReference type="NCBI Taxonomy" id="1606"/>
    <lineage>
        <taxon>Bacteria</taxon>
        <taxon>Bacillati</taxon>
        <taxon>Bacillota</taxon>
        <taxon>Bacilli</taxon>
        <taxon>Lactobacillales</taxon>
        <taxon>Lactobacillaceae</taxon>
        <taxon>Ligilactobacillus</taxon>
    </lineage>
</organism>
<dbReference type="AlphaFoldDB" id="A0A179CAT9"/>
<keyword evidence="2" id="KW-0067">ATP-binding</keyword>
<dbReference type="CDD" id="cd03221">
    <property type="entry name" value="ABCF_EF-3"/>
    <property type="match status" value="1"/>
</dbReference>
<evidence type="ECO:0000256" key="4">
    <source>
        <dbReference type="SAM" id="MobiDB-lite"/>
    </source>
</evidence>
<reference evidence="7" key="1">
    <citation type="submission" date="2016-03" db="EMBL/GenBank/DDBJ databases">
        <authorList>
            <person name="Johnson T.J."/>
            <person name="Youmans B."/>
            <person name="Case K."/>
            <person name="Noll S."/>
        </authorList>
    </citation>
    <scope>NUCLEOTIDE SEQUENCE [LARGE SCALE GENOMIC DNA]</scope>
    <source>
        <strain evidence="7">UMNLAv8</strain>
    </source>
</reference>
<accession>A0A179CAT9</accession>
<dbReference type="PROSITE" id="PS50893">
    <property type="entry name" value="ABC_TRANSPORTER_2"/>
    <property type="match status" value="2"/>
</dbReference>
<evidence type="ECO:0000313" key="7">
    <source>
        <dbReference type="Proteomes" id="UP000078520"/>
    </source>
</evidence>
<dbReference type="NCBIfam" id="NF000355">
    <property type="entry name" value="ribo_prot_ABC_F"/>
    <property type="match status" value="1"/>
</dbReference>
<dbReference type="PANTHER" id="PTHR42855:SF2">
    <property type="entry name" value="DRUG RESISTANCE ABC TRANSPORTER,ATP-BINDING PROTEIN"/>
    <property type="match status" value="1"/>
</dbReference>
<evidence type="ECO:0000256" key="1">
    <source>
        <dbReference type="ARBA" id="ARBA00022741"/>
    </source>
</evidence>
<feature type="coiled-coil region" evidence="3">
    <location>
        <begin position="204"/>
        <end position="238"/>
    </location>
</feature>
<dbReference type="InterPro" id="IPR051309">
    <property type="entry name" value="ABCF_ATPase"/>
</dbReference>
<dbReference type="SMART" id="SM00382">
    <property type="entry name" value="AAA"/>
    <property type="match status" value="2"/>
</dbReference>